<keyword evidence="1" id="KW-1133">Transmembrane helix</keyword>
<proteinExistence type="predicted"/>
<reference evidence="4" key="1">
    <citation type="journal article" date="2014" name="Proc. Natl. Acad. Sci. U.S.A.">
        <title>Extensive sampling of basidiomycete genomes demonstrates inadequacy of the white-rot/brown-rot paradigm for wood decay fungi.</title>
        <authorList>
            <person name="Riley R."/>
            <person name="Salamov A.A."/>
            <person name="Brown D.W."/>
            <person name="Nagy L.G."/>
            <person name="Floudas D."/>
            <person name="Held B.W."/>
            <person name="Levasseur A."/>
            <person name="Lombard V."/>
            <person name="Morin E."/>
            <person name="Otillar R."/>
            <person name="Lindquist E.A."/>
            <person name="Sun H."/>
            <person name="LaButti K.M."/>
            <person name="Schmutz J."/>
            <person name="Jabbour D."/>
            <person name="Luo H."/>
            <person name="Baker S.E."/>
            <person name="Pisabarro A.G."/>
            <person name="Walton J.D."/>
            <person name="Blanchette R.A."/>
            <person name="Henrissat B."/>
            <person name="Martin F."/>
            <person name="Cullen D."/>
            <person name="Hibbett D.S."/>
            <person name="Grigoriev I.V."/>
        </authorList>
    </citation>
    <scope>NUCLEOTIDE SEQUENCE [LARGE SCALE GENOMIC DNA]</scope>
    <source>
        <strain evidence="4">CBS 339.88</strain>
    </source>
</reference>
<feature type="transmembrane region" description="Helical" evidence="1">
    <location>
        <begin position="209"/>
        <end position="229"/>
    </location>
</feature>
<feature type="signal peptide" evidence="2">
    <location>
        <begin position="1"/>
        <end position="19"/>
    </location>
</feature>
<name>A0A067TL87_GALM3</name>
<dbReference type="EMBL" id="KL142372">
    <property type="protein sequence ID" value="KDR79743.1"/>
    <property type="molecule type" value="Genomic_DNA"/>
</dbReference>
<feature type="transmembrane region" description="Helical" evidence="1">
    <location>
        <begin position="433"/>
        <end position="452"/>
    </location>
</feature>
<evidence type="ECO:0000256" key="2">
    <source>
        <dbReference type="SAM" id="SignalP"/>
    </source>
</evidence>
<feature type="chain" id="PRO_5001646943" evidence="2">
    <location>
        <begin position="20"/>
        <end position="492"/>
    </location>
</feature>
<dbReference type="OrthoDB" id="9451547at2759"/>
<evidence type="ECO:0000313" key="3">
    <source>
        <dbReference type="EMBL" id="KDR79743.1"/>
    </source>
</evidence>
<organism evidence="3 4">
    <name type="scientific">Galerina marginata (strain CBS 339.88)</name>
    <dbReference type="NCBI Taxonomy" id="685588"/>
    <lineage>
        <taxon>Eukaryota</taxon>
        <taxon>Fungi</taxon>
        <taxon>Dikarya</taxon>
        <taxon>Basidiomycota</taxon>
        <taxon>Agaricomycotina</taxon>
        <taxon>Agaricomycetes</taxon>
        <taxon>Agaricomycetidae</taxon>
        <taxon>Agaricales</taxon>
        <taxon>Agaricineae</taxon>
        <taxon>Strophariaceae</taxon>
        <taxon>Galerina</taxon>
    </lineage>
</organism>
<feature type="transmembrane region" description="Helical" evidence="1">
    <location>
        <begin position="355"/>
        <end position="380"/>
    </location>
</feature>
<sequence length="492" mass="55891">MLLIVITLYLLQGFFNADAAPLSTIFPRQTSTDLGAPQECICANTRLRWDIVWSCLATIFVCTWVSVHPNIPALGEPWWKKLIRRLELMIWSIIAPELILFWAAQQWAAARKLARKYKEHRWTTSHGYFIQMGGFMLYDNNKPIGVLSPNELDRLIKEEKVAMPQTTEQEIQDRSKSDGLSKALVIIQTTWFISQCIARRVQGLIITELELATLAFASVNGVMYMFWWFKPLDVQTTVRVDLLLLSPQRPKVPVDPEVVQETEIECENLIPSSEVSSRPYKSIKDSKFQDLCSSVWWLISGILFRWPTTGVRAVLTRIRDIFKSDEIDKGAVGVPMFYTSYTGSLSTKQQYEETYAAFIVFYSLPSVGILFGAIHCAGWGFSFPSLIEANTWRVSSAIITSVPAILLVLGIYSSFQDKFGDDFFVPKSLENNFLVQKIPGFLFSLFAVVTVFPLPFYILARLALLVVALTTLWDLPPEALATVEWTLFLPHI</sequence>
<keyword evidence="4" id="KW-1185">Reference proteome</keyword>
<dbReference type="PANTHER" id="PTHR35043:SF7">
    <property type="entry name" value="TRANSCRIPTION FACTOR DOMAIN-CONTAINING PROTEIN"/>
    <property type="match status" value="1"/>
</dbReference>
<evidence type="ECO:0000256" key="1">
    <source>
        <dbReference type="SAM" id="Phobius"/>
    </source>
</evidence>
<evidence type="ECO:0000313" key="4">
    <source>
        <dbReference type="Proteomes" id="UP000027222"/>
    </source>
</evidence>
<protein>
    <submittedName>
        <fullName evidence="3">Uncharacterized protein</fullName>
    </submittedName>
</protein>
<feature type="transmembrane region" description="Helical" evidence="1">
    <location>
        <begin position="88"/>
        <end position="108"/>
    </location>
</feature>
<dbReference type="HOGENOM" id="CLU_022883_6_1_1"/>
<keyword evidence="1" id="KW-0472">Membrane</keyword>
<keyword evidence="1" id="KW-0812">Transmembrane</keyword>
<accession>A0A067TL87</accession>
<dbReference type="PANTHER" id="PTHR35043">
    <property type="entry name" value="TRANSCRIPTION FACTOR DOMAIN-CONTAINING PROTEIN"/>
    <property type="match status" value="1"/>
</dbReference>
<keyword evidence="2" id="KW-0732">Signal</keyword>
<dbReference type="STRING" id="685588.A0A067TL87"/>
<gene>
    <name evidence="3" type="ORF">GALMADRAFT_62095</name>
</gene>
<dbReference type="Proteomes" id="UP000027222">
    <property type="component" value="Unassembled WGS sequence"/>
</dbReference>
<dbReference type="AlphaFoldDB" id="A0A067TL87"/>
<feature type="transmembrane region" description="Helical" evidence="1">
    <location>
        <begin position="392"/>
        <end position="412"/>
    </location>
</feature>